<dbReference type="Gene3D" id="1.25.40.10">
    <property type="entry name" value="Tetratricopeptide repeat domain"/>
    <property type="match status" value="1"/>
</dbReference>
<dbReference type="eggNOG" id="KOG0548">
    <property type="taxonomic scope" value="Eukaryota"/>
</dbReference>
<dbReference type="SUPFAM" id="SSF48452">
    <property type="entry name" value="TPR-like"/>
    <property type="match status" value="1"/>
</dbReference>
<proteinExistence type="predicted"/>
<dbReference type="InterPro" id="IPR011990">
    <property type="entry name" value="TPR-like_helical_dom_sf"/>
</dbReference>
<dbReference type="OrthoDB" id="2423701at2759"/>
<feature type="region of interest" description="Disordered" evidence="5">
    <location>
        <begin position="162"/>
        <end position="188"/>
    </location>
</feature>
<dbReference type="AlphaFoldDB" id="K0RBW8"/>
<gene>
    <name evidence="6" type="ORF">THAOC_37449</name>
</gene>
<dbReference type="EMBL" id="AGNL01050242">
    <property type="protein sequence ID" value="EJK44047.1"/>
    <property type="molecule type" value="Genomic_DNA"/>
</dbReference>
<keyword evidence="4" id="KW-0175">Coiled coil</keyword>
<comment type="caution">
    <text evidence="6">The sequence shown here is derived from an EMBL/GenBank/DDBJ whole genome shotgun (WGS) entry which is preliminary data.</text>
</comment>
<dbReference type="GO" id="GO:0051879">
    <property type="term" value="F:Hsp90 protein binding"/>
    <property type="evidence" value="ECO:0007669"/>
    <property type="project" value="TreeGrafter"/>
</dbReference>
<evidence type="ECO:0000256" key="3">
    <source>
        <dbReference type="PROSITE-ProRule" id="PRU00339"/>
    </source>
</evidence>
<feature type="coiled-coil region" evidence="4">
    <location>
        <begin position="464"/>
        <end position="491"/>
    </location>
</feature>
<dbReference type="InterPro" id="IPR019734">
    <property type="entry name" value="TPR_rpt"/>
</dbReference>
<reference evidence="6 7" key="1">
    <citation type="journal article" date="2012" name="Genome Biol.">
        <title>Genome and low-iron response of an oceanic diatom adapted to chronic iron limitation.</title>
        <authorList>
            <person name="Lommer M."/>
            <person name="Specht M."/>
            <person name="Roy A.S."/>
            <person name="Kraemer L."/>
            <person name="Andreson R."/>
            <person name="Gutowska M.A."/>
            <person name="Wolf J."/>
            <person name="Bergner S.V."/>
            <person name="Schilhabel M.B."/>
            <person name="Klostermeier U.C."/>
            <person name="Beiko R.G."/>
            <person name="Rosenstiel P."/>
            <person name="Hippler M."/>
            <person name="Laroche J."/>
        </authorList>
    </citation>
    <scope>NUCLEOTIDE SEQUENCE [LARGE SCALE GENOMIC DNA]</scope>
    <source>
        <strain evidence="6 7">CCMP1005</strain>
    </source>
</reference>
<dbReference type="PANTHER" id="PTHR22904:SF523">
    <property type="entry name" value="STRESS-INDUCED-PHOSPHOPROTEIN 1"/>
    <property type="match status" value="1"/>
</dbReference>
<dbReference type="PROSITE" id="PS50005">
    <property type="entry name" value="TPR"/>
    <property type="match status" value="1"/>
</dbReference>
<evidence type="ECO:0000256" key="4">
    <source>
        <dbReference type="SAM" id="Coils"/>
    </source>
</evidence>
<evidence type="ECO:0000313" key="6">
    <source>
        <dbReference type="EMBL" id="EJK44047.1"/>
    </source>
</evidence>
<protein>
    <submittedName>
        <fullName evidence="6">Uncharacterized protein</fullName>
    </submittedName>
</protein>
<sequence length="683" mass="75688">MQCGEAFDLFLTLGAALKRLIATISIGRRPRDRLVIIVSSTATSSVPPPFRSRRQTQVFIYLTQDNLQHDERYDLKKIDGLLACEVWSVIVRKYAGNFSEIFDHNTTRSLNSAFHSCSDHASGGLGHVTPLNPHCPHCTGVAGRIDYDKWNKTASDLTKQLDEEEEQDKKEAASALGLDGKHARSQAEADELAKMNDAQKTKKMLEQYKKREDGVVETLSGLLAPGQNQETKFVTRAMLGVGKRVITICDTSGPGRIVLTQDLSNLESATPANTALQPKVYADDAENNAKMSQPTVHRGLIKLNLRNLSQCTVVVKCKVITGTVEVSHCKDFTLIVEGDDATVSTIQADLCDNLDIQFHDSPSSKNVPLRVRDTNSGPTTTLFWGQDSDDRIYHAGVSRLRVRTFRDTVLELETTADYVEDGAKARGNASAEECQFVTSILNGKFATERVLTDSETKGLKQGSRPMTERELKVLERKKNQIEQALDERLKDIVKVKAPNGNEVETLKDSSADDEPIEEVFASRTQRDIDGIVSSIDEQKAKGNEAFTSGEYAQAVLFYTLALDRAADLPDKPDVDEKLEGRKSDPDLKPLYPRHVILSNRSACFLKLGHHEKALKDGSDASTLEPTYVKGVFRKGLALHAMGNYREAIDVLAAAQKIEPKNKQIKQALTFAEVRMTQETRKRS</sequence>
<evidence type="ECO:0000256" key="2">
    <source>
        <dbReference type="ARBA" id="ARBA00022803"/>
    </source>
</evidence>
<feature type="compositionally biased region" description="Basic and acidic residues" evidence="5">
    <location>
        <begin position="179"/>
        <end position="188"/>
    </location>
</feature>
<accession>K0RBW8</accession>
<evidence type="ECO:0000313" key="7">
    <source>
        <dbReference type="Proteomes" id="UP000266841"/>
    </source>
</evidence>
<keyword evidence="7" id="KW-1185">Reference proteome</keyword>
<evidence type="ECO:0000256" key="1">
    <source>
        <dbReference type="ARBA" id="ARBA00022737"/>
    </source>
</evidence>
<feature type="repeat" description="TPR" evidence="3">
    <location>
        <begin position="628"/>
        <end position="661"/>
    </location>
</feature>
<organism evidence="6 7">
    <name type="scientific">Thalassiosira oceanica</name>
    <name type="common">Marine diatom</name>
    <dbReference type="NCBI Taxonomy" id="159749"/>
    <lineage>
        <taxon>Eukaryota</taxon>
        <taxon>Sar</taxon>
        <taxon>Stramenopiles</taxon>
        <taxon>Ochrophyta</taxon>
        <taxon>Bacillariophyta</taxon>
        <taxon>Coscinodiscophyceae</taxon>
        <taxon>Thalassiosirophycidae</taxon>
        <taxon>Thalassiosirales</taxon>
        <taxon>Thalassiosiraceae</taxon>
        <taxon>Thalassiosira</taxon>
    </lineage>
</organism>
<dbReference type="Proteomes" id="UP000266841">
    <property type="component" value="Unassembled WGS sequence"/>
</dbReference>
<keyword evidence="1" id="KW-0677">Repeat</keyword>
<dbReference type="OMA" id="LLACEVW"/>
<keyword evidence="2 3" id="KW-0802">TPR repeat</keyword>
<evidence type="ECO:0000256" key="5">
    <source>
        <dbReference type="SAM" id="MobiDB-lite"/>
    </source>
</evidence>
<dbReference type="SMART" id="SM00028">
    <property type="entry name" value="TPR"/>
    <property type="match status" value="3"/>
</dbReference>
<name>K0RBW8_THAOC</name>
<dbReference type="PANTHER" id="PTHR22904">
    <property type="entry name" value="TPR REPEAT CONTAINING PROTEIN"/>
    <property type="match status" value="1"/>
</dbReference>